<keyword evidence="4" id="KW-0418">Kinase</keyword>
<dbReference type="InterPro" id="IPR003594">
    <property type="entry name" value="HATPase_dom"/>
</dbReference>
<organism evidence="6 7">
    <name type="scientific">Spirosoma arboris</name>
    <dbReference type="NCBI Taxonomy" id="2682092"/>
    <lineage>
        <taxon>Bacteria</taxon>
        <taxon>Pseudomonadati</taxon>
        <taxon>Bacteroidota</taxon>
        <taxon>Cytophagia</taxon>
        <taxon>Cytophagales</taxon>
        <taxon>Cytophagaceae</taxon>
        <taxon>Spirosoma</taxon>
    </lineage>
</organism>
<dbReference type="InterPro" id="IPR050351">
    <property type="entry name" value="BphY/WalK/GraS-like"/>
</dbReference>
<dbReference type="InterPro" id="IPR029016">
    <property type="entry name" value="GAF-like_dom_sf"/>
</dbReference>
<evidence type="ECO:0000256" key="1">
    <source>
        <dbReference type="ARBA" id="ARBA00000085"/>
    </source>
</evidence>
<dbReference type="EC" id="2.7.13.3" evidence="2"/>
<dbReference type="PANTHER" id="PTHR42878:SF15">
    <property type="entry name" value="BACTERIOPHYTOCHROME"/>
    <property type="match status" value="1"/>
</dbReference>
<keyword evidence="7" id="KW-1185">Reference proteome</keyword>
<dbReference type="Proteomes" id="UP000436006">
    <property type="component" value="Unassembled WGS sequence"/>
</dbReference>
<evidence type="ECO:0000256" key="4">
    <source>
        <dbReference type="ARBA" id="ARBA00022777"/>
    </source>
</evidence>
<proteinExistence type="predicted"/>
<dbReference type="SUPFAM" id="SSF55781">
    <property type="entry name" value="GAF domain-like"/>
    <property type="match status" value="1"/>
</dbReference>
<dbReference type="Gene3D" id="1.10.287.130">
    <property type="match status" value="1"/>
</dbReference>
<evidence type="ECO:0000313" key="6">
    <source>
        <dbReference type="EMBL" id="MVM35955.1"/>
    </source>
</evidence>
<reference evidence="6 7" key="1">
    <citation type="submission" date="2019-12" db="EMBL/GenBank/DDBJ databases">
        <title>Spirosoma sp. HMF4905 genome sequencing and assembly.</title>
        <authorList>
            <person name="Kang H."/>
            <person name="Cha I."/>
            <person name="Kim H."/>
            <person name="Joh K."/>
        </authorList>
    </citation>
    <scope>NUCLEOTIDE SEQUENCE [LARGE SCALE GENOMIC DNA]</scope>
    <source>
        <strain evidence="6 7">HMF4905</strain>
    </source>
</reference>
<protein>
    <recommendedName>
        <fullName evidence="2">histidine kinase</fullName>
        <ecNumber evidence="2">2.7.13.3</ecNumber>
    </recommendedName>
</protein>
<comment type="caution">
    <text evidence="6">The sequence shown here is derived from an EMBL/GenBank/DDBJ whole genome shotgun (WGS) entry which is preliminary data.</text>
</comment>
<dbReference type="AlphaFoldDB" id="A0A7K1SQ67"/>
<gene>
    <name evidence="6" type="ORF">GO755_38435</name>
</gene>
<keyword evidence="3" id="KW-0808">Transferase</keyword>
<dbReference type="Pfam" id="PF01590">
    <property type="entry name" value="GAF"/>
    <property type="match status" value="1"/>
</dbReference>
<dbReference type="SMART" id="SM00065">
    <property type="entry name" value="GAF"/>
    <property type="match status" value="1"/>
</dbReference>
<dbReference type="Pfam" id="PF02518">
    <property type="entry name" value="HATPase_c"/>
    <property type="match status" value="1"/>
</dbReference>
<dbReference type="InterPro" id="IPR004358">
    <property type="entry name" value="Sig_transdc_His_kin-like_C"/>
</dbReference>
<dbReference type="PRINTS" id="PR00344">
    <property type="entry name" value="BCTRLSENSOR"/>
</dbReference>
<dbReference type="InterPro" id="IPR003018">
    <property type="entry name" value="GAF"/>
</dbReference>
<dbReference type="SMART" id="SM00387">
    <property type="entry name" value="HATPase_c"/>
    <property type="match status" value="1"/>
</dbReference>
<dbReference type="RefSeq" id="WP_157590755.1">
    <property type="nucleotide sequence ID" value="NZ_WPIN01000029.1"/>
</dbReference>
<dbReference type="SUPFAM" id="SSF47384">
    <property type="entry name" value="Homodimeric domain of signal transducing histidine kinase"/>
    <property type="match status" value="1"/>
</dbReference>
<name>A0A7K1SQ67_9BACT</name>
<dbReference type="GO" id="GO:0000155">
    <property type="term" value="F:phosphorelay sensor kinase activity"/>
    <property type="evidence" value="ECO:0007669"/>
    <property type="project" value="InterPro"/>
</dbReference>
<dbReference type="GO" id="GO:0030295">
    <property type="term" value="F:protein kinase activator activity"/>
    <property type="evidence" value="ECO:0007669"/>
    <property type="project" value="TreeGrafter"/>
</dbReference>
<dbReference type="InterPro" id="IPR036097">
    <property type="entry name" value="HisK_dim/P_sf"/>
</dbReference>
<dbReference type="EMBL" id="WPIN01000029">
    <property type="protein sequence ID" value="MVM35955.1"/>
    <property type="molecule type" value="Genomic_DNA"/>
</dbReference>
<feature type="domain" description="Histidine kinase" evidence="5">
    <location>
        <begin position="187"/>
        <end position="414"/>
    </location>
</feature>
<evidence type="ECO:0000256" key="2">
    <source>
        <dbReference type="ARBA" id="ARBA00012438"/>
    </source>
</evidence>
<dbReference type="Gene3D" id="3.30.565.10">
    <property type="entry name" value="Histidine kinase-like ATPase, C-terminal domain"/>
    <property type="match status" value="1"/>
</dbReference>
<dbReference type="Gene3D" id="3.30.450.40">
    <property type="match status" value="1"/>
</dbReference>
<dbReference type="InterPro" id="IPR005467">
    <property type="entry name" value="His_kinase_dom"/>
</dbReference>
<dbReference type="SUPFAM" id="SSF55874">
    <property type="entry name" value="ATPase domain of HSP90 chaperone/DNA topoisomerase II/histidine kinase"/>
    <property type="match status" value="1"/>
</dbReference>
<dbReference type="GO" id="GO:0000156">
    <property type="term" value="F:phosphorelay response regulator activity"/>
    <property type="evidence" value="ECO:0007669"/>
    <property type="project" value="TreeGrafter"/>
</dbReference>
<accession>A0A7K1SQ67</accession>
<evidence type="ECO:0000259" key="5">
    <source>
        <dbReference type="PROSITE" id="PS50109"/>
    </source>
</evidence>
<dbReference type="PANTHER" id="PTHR42878">
    <property type="entry name" value="TWO-COMPONENT HISTIDINE KINASE"/>
    <property type="match status" value="1"/>
</dbReference>
<dbReference type="GO" id="GO:0007234">
    <property type="term" value="P:osmosensory signaling via phosphorelay pathway"/>
    <property type="evidence" value="ECO:0007669"/>
    <property type="project" value="TreeGrafter"/>
</dbReference>
<sequence>MIYTDTALVNDIERVGQIPIISTLLDVVCQTTGMGFAAIARVTQDRWIACSVRDEIQFGLKPGGELKVETTICDQIRDTHQAVIIDHVETSEFYCNHPTPAMYGFQSYISVPIILKNGDFFGTLCAIDPRPALLNNSKVIGMFTLFVELIAFHLQQIELLEQSQASLETVHQQLSNSLDENRQYRHISNHNLQEPLRKIRVFSGMLIDATEKNDLGQAKIVAARISSSAQRLSMMIKDVSSFTEVNAENTVVETVNLGQLIEDVRVQLKPQLTASKATFHIDTLPSIQADRFQMEQLFYHLLHNAVKFAKKDVDLRIEITANELPSSKSGHLAGNEPSFIEIRLIDNGIGIEKSQLEKIFNMFSQVPSTNQIRAGEGIGLAYCRKIVRNHSGRIEAKSEIGQGTTMTIQLPIGVQ</sequence>
<evidence type="ECO:0000313" key="7">
    <source>
        <dbReference type="Proteomes" id="UP000436006"/>
    </source>
</evidence>
<dbReference type="PROSITE" id="PS50109">
    <property type="entry name" value="HIS_KIN"/>
    <property type="match status" value="1"/>
</dbReference>
<evidence type="ECO:0000256" key="3">
    <source>
        <dbReference type="ARBA" id="ARBA00022679"/>
    </source>
</evidence>
<comment type="catalytic activity">
    <reaction evidence="1">
        <text>ATP + protein L-histidine = ADP + protein N-phospho-L-histidine.</text>
        <dbReference type="EC" id="2.7.13.3"/>
    </reaction>
</comment>
<dbReference type="InterPro" id="IPR036890">
    <property type="entry name" value="HATPase_C_sf"/>
</dbReference>